<evidence type="ECO:0000313" key="2">
    <source>
        <dbReference type="EMBL" id="GJT52073.1"/>
    </source>
</evidence>
<keyword evidence="3" id="KW-1185">Reference proteome</keyword>
<reference evidence="2" key="1">
    <citation type="journal article" date="2022" name="Int. J. Mol. Sci.">
        <title>Draft Genome of Tanacetum Coccineum: Genomic Comparison of Closely Related Tanacetum-Family Plants.</title>
        <authorList>
            <person name="Yamashiro T."/>
            <person name="Shiraishi A."/>
            <person name="Nakayama K."/>
            <person name="Satake H."/>
        </authorList>
    </citation>
    <scope>NUCLEOTIDE SEQUENCE</scope>
</reference>
<evidence type="ECO:0000256" key="1">
    <source>
        <dbReference type="SAM" id="MobiDB-lite"/>
    </source>
</evidence>
<dbReference type="Proteomes" id="UP001151760">
    <property type="component" value="Unassembled WGS sequence"/>
</dbReference>
<sequence length="330" mass="37517">MIPYPSRLQEEKFQALENPTGRADHFVYRIDIVDSLCDKFPSENNSLSGNPTPSSDSVVESPSLFPTPCGDSDSLMEETDILLSHIDDSLHEYETFCFDMEEKSSGSTTTHSDYSLPDYDAFYFDDDHIEDKSSGSTTTHSDFSLPEYDSFIFDLSIDPFPPADRSVSHHEEFSDELAHIISPPEYDRFYFDLEADPGEFTRVLKENIFDLSTKGLTINELNDSSLLLSDCDSSLSKEFFEIDLLVSFPSGNKDLIFDPGIIIIKRVQSKRFHILPLIMTNPSEIDTLTLFPFENEDKVFNPGILTSKGFHYILWDYLIGILNLTKLIKN</sequence>
<comment type="caution">
    <text evidence="2">The sequence shown here is derived from an EMBL/GenBank/DDBJ whole genome shotgun (WGS) entry which is preliminary data.</text>
</comment>
<organism evidence="2 3">
    <name type="scientific">Tanacetum coccineum</name>
    <dbReference type="NCBI Taxonomy" id="301880"/>
    <lineage>
        <taxon>Eukaryota</taxon>
        <taxon>Viridiplantae</taxon>
        <taxon>Streptophyta</taxon>
        <taxon>Embryophyta</taxon>
        <taxon>Tracheophyta</taxon>
        <taxon>Spermatophyta</taxon>
        <taxon>Magnoliopsida</taxon>
        <taxon>eudicotyledons</taxon>
        <taxon>Gunneridae</taxon>
        <taxon>Pentapetalae</taxon>
        <taxon>asterids</taxon>
        <taxon>campanulids</taxon>
        <taxon>Asterales</taxon>
        <taxon>Asteraceae</taxon>
        <taxon>Asteroideae</taxon>
        <taxon>Anthemideae</taxon>
        <taxon>Anthemidinae</taxon>
        <taxon>Tanacetum</taxon>
    </lineage>
</organism>
<feature type="compositionally biased region" description="Polar residues" evidence="1">
    <location>
        <begin position="44"/>
        <end position="60"/>
    </location>
</feature>
<evidence type="ECO:0000313" key="3">
    <source>
        <dbReference type="Proteomes" id="UP001151760"/>
    </source>
</evidence>
<feature type="region of interest" description="Disordered" evidence="1">
    <location>
        <begin position="44"/>
        <end position="70"/>
    </location>
</feature>
<evidence type="ECO:0008006" key="4">
    <source>
        <dbReference type="Google" id="ProtNLM"/>
    </source>
</evidence>
<dbReference type="EMBL" id="BQNB010016461">
    <property type="protein sequence ID" value="GJT52073.1"/>
    <property type="molecule type" value="Genomic_DNA"/>
</dbReference>
<accession>A0ABQ5EMT8</accession>
<reference evidence="2" key="2">
    <citation type="submission" date="2022-01" db="EMBL/GenBank/DDBJ databases">
        <authorList>
            <person name="Yamashiro T."/>
            <person name="Shiraishi A."/>
            <person name="Satake H."/>
            <person name="Nakayama K."/>
        </authorList>
    </citation>
    <scope>NUCLEOTIDE SEQUENCE</scope>
</reference>
<name>A0ABQ5EMT8_9ASTR</name>
<gene>
    <name evidence="2" type="ORF">Tco_0978230</name>
</gene>
<protein>
    <recommendedName>
        <fullName evidence="4">Reverse transcriptase domain-containing protein</fullName>
    </recommendedName>
</protein>
<proteinExistence type="predicted"/>